<protein>
    <submittedName>
        <fullName evidence="1">Uncharacterized protein</fullName>
    </submittedName>
</protein>
<dbReference type="Proteomes" id="UP001320609">
    <property type="component" value="Unassembled WGS sequence"/>
</dbReference>
<sequence>MMRHENILAGLGGMGLDEAIKDTRDALDQQWQPSQLSVATANVNICLTQEERFAIGKVIREMLKDRLSVLENESDCSDLVRNYPFKDN</sequence>
<comment type="caution">
    <text evidence="1">The sequence shown here is derived from an EMBL/GenBank/DDBJ whole genome shotgun (WGS) entry which is preliminary data.</text>
</comment>
<name>A0ABS9SC18_9GAMM</name>
<accession>A0ABS9SC18</accession>
<keyword evidence="2" id="KW-1185">Reference proteome</keyword>
<proteinExistence type="predicted"/>
<dbReference type="RefSeq" id="WP_240719967.1">
    <property type="nucleotide sequence ID" value="NZ_JAKVTW010000021.1"/>
</dbReference>
<gene>
    <name evidence="1" type="ORF">MLE19_20140</name>
</gene>
<reference evidence="1 2" key="1">
    <citation type="submission" date="2022-03" db="EMBL/GenBank/DDBJ databases">
        <title>Genomic signatures underlying metal tolerance in selected Arctic bacterial isolates.</title>
        <authorList>
            <person name="Thomas F.A."/>
            <person name="Venkatachalam S."/>
            <person name="Krishnan K.P."/>
        </authorList>
    </citation>
    <scope>NUCLEOTIDE SEQUENCE [LARGE SCALE GENOMIC DNA]</scope>
    <source>
        <strain evidence="1 2">HM116</strain>
    </source>
</reference>
<dbReference type="EMBL" id="JAKVTW010000021">
    <property type="protein sequence ID" value="MCH4813644.1"/>
    <property type="molecule type" value="Genomic_DNA"/>
</dbReference>
<organism evidence="1 2">
    <name type="scientific">Vreelandella neptunia</name>
    <dbReference type="NCBI Taxonomy" id="115551"/>
    <lineage>
        <taxon>Bacteria</taxon>
        <taxon>Pseudomonadati</taxon>
        <taxon>Pseudomonadota</taxon>
        <taxon>Gammaproteobacteria</taxon>
        <taxon>Oceanospirillales</taxon>
        <taxon>Halomonadaceae</taxon>
        <taxon>Vreelandella</taxon>
    </lineage>
</organism>
<evidence type="ECO:0000313" key="2">
    <source>
        <dbReference type="Proteomes" id="UP001320609"/>
    </source>
</evidence>
<evidence type="ECO:0000313" key="1">
    <source>
        <dbReference type="EMBL" id="MCH4813644.1"/>
    </source>
</evidence>